<gene>
    <name evidence="1" type="ORF">O181_006589</name>
</gene>
<name>A0A9Q3BJI6_9BASI</name>
<sequence>MTSIGTIIKGKFIPHKKGNIRLNPESVVVEDAPIQGFLLGADYQRMYGIDIYNIKNRHITIGTKKEGQFRTNLTSKQKLSLLMMLTKNSPAFAIHKEPLAKIRGHDIELYVDWERPYPPMMRRSQYPESQESRKEIQKHINELLEMDVLRKMGHNEIV</sequence>
<evidence type="ECO:0000313" key="2">
    <source>
        <dbReference type="Proteomes" id="UP000765509"/>
    </source>
</evidence>
<proteinExistence type="predicted"/>
<evidence type="ECO:0000313" key="1">
    <source>
        <dbReference type="EMBL" id="MBW0466874.1"/>
    </source>
</evidence>
<keyword evidence="2" id="KW-1185">Reference proteome</keyword>
<dbReference type="EMBL" id="AVOT02001421">
    <property type="protein sequence ID" value="MBW0466874.1"/>
    <property type="molecule type" value="Genomic_DNA"/>
</dbReference>
<dbReference type="Proteomes" id="UP000765509">
    <property type="component" value="Unassembled WGS sequence"/>
</dbReference>
<accession>A0A9Q3BJI6</accession>
<reference evidence="1" key="1">
    <citation type="submission" date="2021-03" db="EMBL/GenBank/DDBJ databases">
        <title>Draft genome sequence of rust myrtle Austropuccinia psidii MF-1, a brazilian biotype.</title>
        <authorList>
            <person name="Quecine M.C."/>
            <person name="Pachon D.M.R."/>
            <person name="Bonatelli M.L."/>
            <person name="Correr F.H."/>
            <person name="Franceschini L.M."/>
            <person name="Leite T.F."/>
            <person name="Margarido G.R.A."/>
            <person name="Almeida C.A."/>
            <person name="Ferrarezi J.A."/>
            <person name="Labate C.A."/>
        </authorList>
    </citation>
    <scope>NUCLEOTIDE SEQUENCE</scope>
    <source>
        <strain evidence="1">MF-1</strain>
    </source>
</reference>
<comment type="caution">
    <text evidence="1">The sequence shown here is derived from an EMBL/GenBank/DDBJ whole genome shotgun (WGS) entry which is preliminary data.</text>
</comment>
<dbReference type="OrthoDB" id="8022549at2759"/>
<protein>
    <submittedName>
        <fullName evidence="1">Uncharacterized protein</fullName>
    </submittedName>
</protein>
<dbReference type="AlphaFoldDB" id="A0A9Q3BJI6"/>
<organism evidence="1 2">
    <name type="scientific">Austropuccinia psidii MF-1</name>
    <dbReference type="NCBI Taxonomy" id="1389203"/>
    <lineage>
        <taxon>Eukaryota</taxon>
        <taxon>Fungi</taxon>
        <taxon>Dikarya</taxon>
        <taxon>Basidiomycota</taxon>
        <taxon>Pucciniomycotina</taxon>
        <taxon>Pucciniomycetes</taxon>
        <taxon>Pucciniales</taxon>
        <taxon>Sphaerophragmiaceae</taxon>
        <taxon>Austropuccinia</taxon>
    </lineage>
</organism>